<dbReference type="EC" id="3.1.4.-" evidence="2"/>
<dbReference type="RefSeq" id="WP_120196421.1">
    <property type="nucleotide sequence ID" value="NZ_MCIA01000011.1"/>
</dbReference>
<dbReference type="GO" id="GO:0016787">
    <property type="term" value="F:hydrolase activity"/>
    <property type="evidence" value="ECO:0007669"/>
    <property type="project" value="UniProtKB-UniRule"/>
</dbReference>
<reference evidence="4 5" key="1">
    <citation type="submission" date="2016-08" db="EMBL/GenBank/DDBJ databases">
        <title>A new outlook on sporulation: Clostridium algidixylanolyticum.</title>
        <authorList>
            <person name="Poppleton D.I."/>
            <person name="Gribaldo S."/>
        </authorList>
    </citation>
    <scope>NUCLEOTIDE SEQUENCE [LARGE SCALE GENOMIC DNA]</scope>
    <source>
        <strain evidence="4 5">SPL73</strain>
    </source>
</reference>
<dbReference type="SUPFAM" id="SSF56300">
    <property type="entry name" value="Metallo-dependent phosphatases"/>
    <property type="match status" value="1"/>
</dbReference>
<evidence type="ECO:0000313" key="4">
    <source>
        <dbReference type="EMBL" id="RKD32502.1"/>
    </source>
</evidence>
<dbReference type="GO" id="GO:0046872">
    <property type="term" value="F:metal ion binding"/>
    <property type="evidence" value="ECO:0007669"/>
    <property type="project" value="UniProtKB-KW"/>
</dbReference>
<name>A0A419T4X9_9FIRM</name>
<dbReference type="Gene3D" id="3.60.21.10">
    <property type="match status" value="1"/>
</dbReference>
<dbReference type="InterPro" id="IPR041802">
    <property type="entry name" value="MPP_YfcE"/>
</dbReference>
<proteinExistence type="inferred from homology"/>
<evidence type="ECO:0000256" key="2">
    <source>
        <dbReference type="RuleBase" id="RU362039"/>
    </source>
</evidence>
<keyword evidence="2" id="KW-0479">Metal-binding</keyword>
<dbReference type="EMBL" id="MCIA01000011">
    <property type="protein sequence ID" value="RKD32502.1"/>
    <property type="molecule type" value="Genomic_DNA"/>
</dbReference>
<comment type="caution">
    <text evidence="4">The sequence shown here is derived from an EMBL/GenBank/DDBJ whole genome shotgun (WGS) entry which is preliminary data.</text>
</comment>
<dbReference type="Proteomes" id="UP000284277">
    <property type="component" value="Unassembled WGS sequence"/>
</dbReference>
<evidence type="ECO:0000259" key="3">
    <source>
        <dbReference type="Pfam" id="PF12850"/>
    </source>
</evidence>
<organism evidence="4 5">
    <name type="scientific">Lacrimispora algidixylanolytica</name>
    <dbReference type="NCBI Taxonomy" id="94868"/>
    <lineage>
        <taxon>Bacteria</taxon>
        <taxon>Bacillati</taxon>
        <taxon>Bacillota</taxon>
        <taxon>Clostridia</taxon>
        <taxon>Lachnospirales</taxon>
        <taxon>Lachnospiraceae</taxon>
        <taxon>Lacrimispora</taxon>
    </lineage>
</organism>
<gene>
    <name evidence="4" type="ORF">BET01_17550</name>
</gene>
<keyword evidence="5" id="KW-1185">Reference proteome</keyword>
<dbReference type="CDD" id="cd00841">
    <property type="entry name" value="MPP_YfcE"/>
    <property type="match status" value="1"/>
</dbReference>
<evidence type="ECO:0000313" key="5">
    <source>
        <dbReference type="Proteomes" id="UP000284277"/>
    </source>
</evidence>
<evidence type="ECO:0000256" key="1">
    <source>
        <dbReference type="ARBA" id="ARBA00008950"/>
    </source>
</evidence>
<comment type="similarity">
    <text evidence="1 2">Belongs to the metallophosphoesterase superfamily. YfcE family.</text>
</comment>
<dbReference type="InterPro" id="IPR000979">
    <property type="entry name" value="Phosphodiesterase_MJ0936/Vps29"/>
</dbReference>
<dbReference type="InterPro" id="IPR029052">
    <property type="entry name" value="Metallo-depent_PP-like"/>
</dbReference>
<dbReference type="OrthoDB" id="9800565at2"/>
<dbReference type="Pfam" id="PF12850">
    <property type="entry name" value="Metallophos_2"/>
    <property type="match status" value="1"/>
</dbReference>
<dbReference type="AlphaFoldDB" id="A0A419T4X9"/>
<feature type="domain" description="Calcineurin-like phosphoesterase" evidence="3">
    <location>
        <begin position="1"/>
        <end position="150"/>
    </location>
</feature>
<dbReference type="PANTHER" id="PTHR11124">
    <property type="entry name" value="VACUOLAR SORTING PROTEIN VPS29"/>
    <property type="match status" value="1"/>
</dbReference>
<sequence length="163" mass="18738">MKILIVSDTHRKDDSLYKILSETGPYDMLIHLGDSEGSEEKITGWAGEDCPVHIVLGNNDFFSNLDREKEITIGKYRILLTHGHYYNVSLGVERLELEARERDLDIVMYGHTHRPFYEVHNGVIILNPGSLSYPRQEGRKPSYMIMEVDESGEAHFTLNFLKV</sequence>
<dbReference type="NCBIfam" id="TIGR00040">
    <property type="entry name" value="yfcE"/>
    <property type="match status" value="1"/>
</dbReference>
<dbReference type="InterPro" id="IPR024654">
    <property type="entry name" value="Calcineurin-like_PHP_lpxH"/>
</dbReference>
<protein>
    <recommendedName>
        <fullName evidence="2">Phosphoesterase</fullName>
        <ecNumber evidence="2">3.1.4.-</ecNumber>
    </recommendedName>
</protein>
<accession>A0A419T4X9</accession>
<comment type="cofactor">
    <cofactor evidence="2">
        <name>a divalent metal cation</name>
        <dbReference type="ChEBI" id="CHEBI:60240"/>
    </cofactor>
</comment>